<feature type="domain" description="Endonuclease/exonuclease/phosphatase" evidence="2">
    <location>
        <begin position="39"/>
        <end position="240"/>
    </location>
</feature>
<dbReference type="InterPro" id="IPR036691">
    <property type="entry name" value="Endo/exonu/phosph_ase_sf"/>
</dbReference>
<reference evidence="3 4" key="1">
    <citation type="submission" date="2024-06" db="EMBL/GenBank/DDBJ databases">
        <title>The draft genome of Grus japonensis, version 3.</title>
        <authorList>
            <person name="Nabeshima K."/>
            <person name="Suzuki S."/>
            <person name="Onuma M."/>
        </authorList>
    </citation>
    <scope>NUCLEOTIDE SEQUENCE [LARGE SCALE GENOMIC DNA]</scope>
    <source>
        <strain evidence="3 4">451A</strain>
    </source>
</reference>
<dbReference type="SUPFAM" id="SSF56219">
    <property type="entry name" value="DNase I-like"/>
    <property type="match status" value="1"/>
</dbReference>
<keyword evidence="4" id="KW-1185">Reference proteome</keyword>
<comment type="caution">
    <text evidence="3">The sequence shown here is derived from an EMBL/GenBank/DDBJ whole genome shotgun (WGS) entry which is preliminary data.</text>
</comment>
<dbReference type="Proteomes" id="UP001623348">
    <property type="component" value="Unassembled WGS sequence"/>
</dbReference>
<name>A0ABC9YAK6_GRUJA</name>
<evidence type="ECO:0000256" key="1">
    <source>
        <dbReference type="SAM" id="MobiDB-lite"/>
    </source>
</evidence>
<sequence>MRTRRPTTSRVCMAMVDPLAPLQGHLQARLPLKCLYTNARSMGNKQEELEASVRSQGQDLIAIAETWWDSSHDWNAVMDGYVLFRKDRPARQGGGVALYVREQLECIELCLGMDEERVESLWVRMKGQANMGDTVVGVYYRPPDQEEEVDEAFYRQVEVASQSQALVLMGDLNHPDICWKGNTARHAQSRRFPQSIDDNFLIQLVEEPTRRGVLLDLVLTNKEGLVGDVKVGGSLGCSDHEMVEFRILLLEKLKGKKEVYRMWKKGLATWEEYRNVVSVCSDETRKVKAHLELNLARDVKDKKEGFFKYISRKRTTRENVGPLLNEVGALVTEDTEKEKLLNAAFASVFTAKAGPQESQALEVGEKVLRKEDLPLVEEDRVREHLGKLDIHKSMGPDGMHPRVLRELADVIARPLSIIFERSWRTGEVPEDWRKANVTPVFKKGKKEDPGNYRPVRFTSIPGKVMEQLILGVINKHVEEKVVIGSGQHGFTKGKSCLTNLIAFYDGMTGWVDERRAVDVVYLDFSKAFDTVSRKILGSVLGPVLFNVFINDLDEGTECTLSKFADDTKLGGAADTPEGCAAIQQDLDRLESWAERNLMKFNKGKYRVLHLGRNNPRHQHGLGVDLLGSSSAEKDLGVLVDNKLSMSQQCALVAKKANGSLGCIKKSVASRSREVILPPLLCPGEATSGVLCPVLGSPVQERQGTTGESPAEGYKDG</sequence>
<organism evidence="3 4">
    <name type="scientific">Grus japonensis</name>
    <name type="common">Japanese crane</name>
    <name type="synonym">Red-crowned crane</name>
    <dbReference type="NCBI Taxonomy" id="30415"/>
    <lineage>
        <taxon>Eukaryota</taxon>
        <taxon>Metazoa</taxon>
        <taxon>Chordata</taxon>
        <taxon>Craniata</taxon>
        <taxon>Vertebrata</taxon>
        <taxon>Euteleostomi</taxon>
        <taxon>Archelosauria</taxon>
        <taxon>Archosauria</taxon>
        <taxon>Dinosauria</taxon>
        <taxon>Saurischia</taxon>
        <taxon>Theropoda</taxon>
        <taxon>Coelurosauria</taxon>
        <taxon>Aves</taxon>
        <taxon>Neognathae</taxon>
        <taxon>Neoaves</taxon>
        <taxon>Gruiformes</taxon>
        <taxon>Gruidae</taxon>
        <taxon>Grus</taxon>
    </lineage>
</organism>
<dbReference type="AlphaFoldDB" id="A0ABC9YAK6"/>
<dbReference type="PANTHER" id="PTHR33395:SF22">
    <property type="entry name" value="REVERSE TRANSCRIPTASE DOMAIN-CONTAINING PROTEIN"/>
    <property type="match status" value="1"/>
</dbReference>
<dbReference type="Pfam" id="PF03372">
    <property type="entry name" value="Exo_endo_phos"/>
    <property type="match status" value="1"/>
</dbReference>
<accession>A0ABC9YAK6</accession>
<gene>
    <name evidence="3" type="ORF">GRJ2_003152700</name>
</gene>
<proteinExistence type="predicted"/>
<evidence type="ECO:0000313" key="3">
    <source>
        <dbReference type="EMBL" id="GAB0206871.1"/>
    </source>
</evidence>
<dbReference type="EMBL" id="BAAFJT010000149">
    <property type="protein sequence ID" value="GAB0206871.1"/>
    <property type="molecule type" value="Genomic_DNA"/>
</dbReference>
<dbReference type="PANTHER" id="PTHR33395">
    <property type="entry name" value="TRANSCRIPTASE, PUTATIVE-RELATED-RELATED"/>
    <property type="match status" value="1"/>
</dbReference>
<dbReference type="Gene3D" id="3.60.10.10">
    <property type="entry name" value="Endonuclease/exonuclease/phosphatase"/>
    <property type="match status" value="1"/>
</dbReference>
<feature type="region of interest" description="Disordered" evidence="1">
    <location>
        <begin position="696"/>
        <end position="716"/>
    </location>
</feature>
<dbReference type="CDD" id="cd01650">
    <property type="entry name" value="RT_nLTR_like"/>
    <property type="match status" value="1"/>
</dbReference>
<evidence type="ECO:0000259" key="2">
    <source>
        <dbReference type="Pfam" id="PF03372"/>
    </source>
</evidence>
<protein>
    <submittedName>
        <fullName evidence="3">Mitochondrial enolase superfamily member 1</fullName>
    </submittedName>
</protein>
<dbReference type="InterPro" id="IPR005135">
    <property type="entry name" value="Endo/exonuclease/phosphatase"/>
</dbReference>
<evidence type="ECO:0000313" key="4">
    <source>
        <dbReference type="Proteomes" id="UP001623348"/>
    </source>
</evidence>